<accession>A0A5B9EHF0</accession>
<dbReference type="SUPFAM" id="SSF103473">
    <property type="entry name" value="MFS general substrate transporter"/>
    <property type="match status" value="1"/>
</dbReference>
<evidence type="ECO:0000256" key="5">
    <source>
        <dbReference type="SAM" id="Phobius"/>
    </source>
</evidence>
<evidence type="ECO:0000313" key="8">
    <source>
        <dbReference type="Proteomes" id="UP000321820"/>
    </source>
</evidence>
<dbReference type="Proteomes" id="UP000321820">
    <property type="component" value="Chromosome"/>
</dbReference>
<dbReference type="Pfam" id="PF07690">
    <property type="entry name" value="MFS_1"/>
    <property type="match status" value="1"/>
</dbReference>
<dbReference type="PANTHER" id="PTHR23501:SF1">
    <property type="entry name" value="TRANSPORT PROTEIN HSRA-RELATED"/>
    <property type="match status" value="1"/>
</dbReference>
<evidence type="ECO:0000259" key="6">
    <source>
        <dbReference type="PROSITE" id="PS50850"/>
    </source>
</evidence>
<dbReference type="InterPro" id="IPR011701">
    <property type="entry name" value="MFS"/>
</dbReference>
<evidence type="ECO:0000256" key="4">
    <source>
        <dbReference type="ARBA" id="ARBA00023136"/>
    </source>
</evidence>
<keyword evidence="2 5" id="KW-0812">Transmembrane</keyword>
<feature type="transmembrane region" description="Helical" evidence="5">
    <location>
        <begin position="40"/>
        <end position="60"/>
    </location>
</feature>
<evidence type="ECO:0000256" key="3">
    <source>
        <dbReference type="ARBA" id="ARBA00022989"/>
    </source>
</evidence>
<proteinExistence type="predicted"/>
<sequence>MVALLVAGALFMENLDGTIIATGLPKIGQAFHVAAVDVNVGMTAYLLAVAVFIPISGWVADRWGARTVFGSAIVVFTLASVLCGISQNLWEFTLARVLQGIGGAMMVPVGRLMVVRVTPKDQIMMAIAWTIWPALVAPILGPPLGGFIVDHWSWRWIFLLNVPIGIGCLIANWVLVKNTHEERPPVFDFLGFLLVGGTCFSLVYAMELIGREPANWRFGGILFVVSAACVVLSRRHLRRVPNPLFDLEVLRIRTFSAVMWGGSAFRVAIFMAPFLLPLMFQLGFGLNAFQSGSLTLAVFAGNLAMKPVTTPLLRRFGFRTVLLWNGVLTAGTLLWCGLLQPWTPHWLVLIVLFLSGLGRSMQLTSLTTMGYADLPKEKMSTGSAFASTVQQMTVGGGVAFGVLLLRGSAVLHGRHGGTPQVIDFRWAFYVVAALGLISLLDVRTLPHSAGAAVSGHLVEHEEPVEA</sequence>
<dbReference type="Gene3D" id="1.20.1250.20">
    <property type="entry name" value="MFS general substrate transporter like domains"/>
    <property type="match status" value="1"/>
</dbReference>
<dbReference type="KEGG" id="talb:FTW19_15700"/>
<dbReference type="InterPro" id="IPR036259">
    <property type="entry name" value="MFS_trans_sf"/>
</dbReference>
<reference evidence="7 8" key="1">
    <citation type="submission" date="2019-08" db="EMBL/GenBank/DDBJ databases">
        <title>Complete genome sequence of Terriglobus albidus strain ORNL.</title>
        <authorList>
            <person name="Podar M."/>
        </authorList>
    </citation>
    <scope>NUCLEOTIDE SEQUENCE [LARGE SCALE GENOMIC DNA]</scope>
    <source>
        <strain evidence="7 8">ORNL</strain>
    </source>
</reference>
<feature type="transmembrane region" description="Helical" evidence="5">
    <location>
        <begin position="126"/>
        <end position="148"/>
    </location>
</feature>
<feature type="transmembrane region" description="Helical" evidence="5">
    <location>
        <begin position="424"/>
        <end position="442"/>
    </location>
</feature>
<feature type="transmembrane region" description="Helical" evidence="5">
    <location>
        <begin position="93"/>
        <end position="114"/>
    </location>
</feature>
<evidence type="ECO:0000313" key="7">
    <source>
        <dbReference type="EMBL" id="QEE31382.1"/>
    </source>
</evidence>
<keyword evidence="3 5" id="KW-1133">Transmembrane helix</keyword>
<dbReference type="AlphaFoldDB" id="A0A5B9EHF0"/>
<feature type="transmembrane region" description="Helical" evidence="5">
    <location>
        <begin position="154"/>
        <end position="174"/>
    </location>
</feature>
<comment type="subcellular location">
    <subcellularLocation>
        <location evidence="1">Membrane</location>
        <topology evidence="1">Multi-pass membrane protein</topology>
    </subcellularLocation>
</comment>
<dbReference type="OrthoDB" id="9812221at2"/>
<dbReference type="PANTHER" id="PTHR23501">
    <property type="entry name" value="MAJOR FACILITATOR SUPERFAMILY"/>
    <property type="match status" value="1"/>
</dbReference>
<gene>
    <name evidence="7" type="ORF">FTW19_15700</name>
</gene>
<keyword evidence="4 5" id="KW-0472">Membrane</keyword>
<keyword evidence="8" id="KW-1185">Reference proteome</keyword>
<feature type="transmembrane region" description="Helical" evidence="5">
    <location>
        <begin position="186"/>
        <end position="204"/>
    </location>
</feature>
<evidence type="ECO:0000256" key="2">
    <source>
        <dbReference type="ARBA" id="ARBA00022692"/>
    </source>
</evidence>
<dbReference type="GO" id="GO:0022857">
    <property type="term" value="F:transmembrane transporter activity"/>
    <property type="evidence" value="ECO:0007669"/>
    <property type="project" value="InterPro"/>
</dbReference>
<feature type="transmembrane region" description="Helical" evidence="5">
    <location>
        <begin position="384"/>
        <end position="404"/>
    </location>
</feature>
<name>A0A5B9EHF0_9BACT</name>
<dbReference type="CDD" id="cd17503">
    <property type="entry name" value="MFS_LmrB_MDR_like"/>
    <property type="match status" value="1"/>
</dbReference>
<dbReference type="PROSITE" id="PS50850">
    <property type="entry name" value="MFS"/>
    <property type="match status" value="1"/>
</dbReference>
<dbReference type="GO" id="GO:0005886">
    <property type="term" value="C:plasma membrane"/>
    <property type="evidence" value="ECO:0007669"/>
    <property type="project" value="TreeGrafter"/>
</dbReference>
<feature type="transmembrane region" description="Helical" evidence="5">
    <location>
        <begin position="67"/>
        <end position="87"/>
    </location>
</feature>
<dbReference type="InterPro" id="IPR020846">
    <property type="entry name" value="MFS_dom"/>
</dbReference>
<feature type="transmembrane region" description="Helical" evidence="5">
    <location>
        <begin position="254"/>
        <end position="276"/>
    </location>
</feature>
<feature type="domain" description="Major facilitator superfamily (MFS) profile" evidence="6">
    <location>
        <begin position="2"/>
        <end position="450"/>
    </location>
</feature>
<feature type="transmembrane region" description="Helical" evidence="5">
    <location>
        <begin position="346"/>
        <end position="372"/>
    </location>
</feature>
<evidence type="ECO:0000256" key="1">
    <source>
        <dbReference type="ARBA" id="ARBA00004141"/>
    </source>
</evidence>
<dbReference type="Gene3D" id="1.20.1720.10">
    <property type="entry name" value="Multidrug resistance protein D"/>
    <property type="match status" value="1"/>
</dbReference>
<dbReference type="EMBL" id="CP042806">
    <property type="protein sequence ID" value="QEE31382.1"/>
    <property type="molecule type" value="Genomic_DNA"/>
</dbReference>
<organism evidence="7 8">
    <name type="scientific">Terriglobus albidus</name>
    <dbReference type="NCBI Taxonomy" id="1592106"/>
    <lineage>
        <taxon>Bacteria</taxon>
        <taxon>Pseudomonadati</taxon>
        <taxon>Acidobacteriota</taxon>
        <taxon>Terriglobia</taxon>
        <taxon>Terriglobales</taxon>
        <taxon>Acidobacteriaceae</taxon>
        <taxon>Terriglobus</taxon>
    </lineage>
</organism>
<feature type="transmembrane region" description="Helical" evidence="5">
    <location>
        <begin position="216"/>
        <end position="233"/>
    </location>
</feature>
<feature type="transmembrane region" description="Helical" evidence="5">
    <location>
        <begin position="316"/>
        <end position="340"/>
    </location>
</feature>
<protein>
    <submittedName>
        <fullName evidence="7">Multidrug efflux MFS transporter</fullName>
    </submittedName>
</protein>